<evidence type="ECO:0000313" key="3">
    <source>
        <dbReference type="Proteomes" id="UP000726737"/>
    </source>
</evidence>
<reference evidence="2" key="1">
    <citation type="journal article" date="2020" name="Fungal Divers.">
        <title>Resolving the Mortierellaceae phylogeny through synthesis of multi-gene phylogenetics and phylogenomics.</title>
        <authorList>
            <person name="Vandepol N."/>
            <person name="Liber J."/>
            <person name="Desiro A."/>
            <person name="Na H."/>
            <person name="Kennedy M."/>
            <person name="Barry K."/>
            <person name="Grigoriev I.V."/>
            <person name="Miller A.N."/>
            <person name="O'Donnell K."/>
            <person name="Stajich J.E."/>
            <person name="Bonito G."/>
        </authorList>
    </citation>
    <scope>NUCLEOTIDE SEQUENCE</scope>
    <source>
        <strain evidence="2">KOD948</strain>
    </source>
</reference>
<comment type="caution">
    <text evidence="2">The sequence shown here is derived from an EMBL/GenBank/DDBJ whole genome shotgun (WGS) entry which is preliminary data.</text>
</comment>
<evidence type="ECO:0000313" key="2">
    <source>
        <dbReference type="EMBL" id="KAG0248037.1"/>
    </source>
</evidence>
<dbReference type="EMBL" id="JAAAJA010001127">
    <property type="protein sequence ID" value="KAG0248037.1"/>
    <property type="molecule type" value="Genomic_DNA"/>
</dbReference>
<keyword evidence="3" id="KW-1185">Reference proteome</keyword>
<evidence type="ECO:0000256" key="1">
    <source>
        <dbReference type="SAM" id="MobiDB-lite"/>
    </source>
</evidence>
<name>A0A9P6PIR8_9FUNG</name>
<feature type="non-terminal residue" evidence="2">
    <location>
        <position position="409"/>
    </location>
</feature>
<sequence length="409" mass="46346">MEENRQQDEQQHSDVLEAPKIEADSQSMEPSIITPAQSTENSPPTPQSVPTGTADGSPASFPEDRSTPTPDQQQTQPSSKSSTPAPAPAPAPQLKRRPRRTGQPLHLLLQDCSKQASSMRVPMLDSYDMNSKTTYLIPLLLNCVKQHIMGYLCKKTPEEITAIISDKRLLAADLRNYSNEFVLTSARDRVIGEVDEEGKELLKDVDPERDVIKQRFEDETSVFKGYDDAIHDIRVDLFLDGIKPRKQEEVEEDTDTTALIAELNAVLQVWDTLYKRIEVEPRRGGRATQGPYPNRGGKPVGPPGTRSHPYAAGRYPAASPPHFGPPFAGSPHHNAPPYPRGHRDYHERPPYRDEYFPDRRDDYRRPDYDRRDPRDHPVGMRGHGPIPLGRPDSRDMRDTRDHRDFRDWS</sequence>
<accession>A0A9P6PIR8</accession>
<feature type="compositionally biased region" description="Basic and acidic residues" evidence="1">
    <location>
        <begin position="391"/>
        <end position="409"/>
    </location>
</feature>
<feature type="compositionally biased region" description="Basic and acidic residues" evidence="1">
    <location>
        <begin position="341"/>
        <end position="378"/>
    </location>
</feature>
<dbReference type="AlphaFoldDB" id="A0A9P6PIR8"/>
<proteinExistence type="predicted"/>
<organism evidence="2 3">
    <name type="scientific">Mortierella polycephala</name>
    <dbReference type="NCBI Taxonomy" id="41804"/>
    <lineage>
        <taxon>Eukaryota</taxon>
        <taxon>Fungi</taxon>
        <taxon>Fungi incertae sedis</taxon>
        <taxon>Mucoromycota</taxon>
        <taxon>Mortierellomycotina</taxon>
        <taxon>Mortierellomycetes</taxon>
        <taxon>Mortierellales</taxon>
        <taxon>Mortierellaceae</taxon>
        <taxon>Mortierella</taxon>
    </lineage>
</organism>
<dbReference type="OrthoDB" id="5341823at2759"/>
<dbReference type="Proteomes" id="UP000726737">
    <property type="component" value="Unassembled WGS sequence"/>
</dbReference>
<gene>
    <name evidence="2" type="ORF">BG011_000599</name>
</gene>
<feature type="compositionally biased region" description="Polar residues" evidence="1">
    <location>
        <begin position="24"/>
        <end position="42"/>
    </location>
</feature>
<protein>
    <submittedName>
        <fullName evidence="2">Uncharacterized protein</fullName>
    </submittedName>
</protein>
<feature type="compositionally biased region" description="Basic and acidic residues" evidence="1">
    <location>
        <begin position="1"/>
        <end position="23"/>
    </location>
</feature>
<feature type="compositionally biased region" description="Low complexity" evidence="1">
    <location>
        <begin position="67"/>
        <end position="84"/>
    </location>
</feature>
<feature type="region of interest" description="Disordered" evidence="1">
    <location>
        <begin position="281"/>
        <end position="409"/>
    </location>
</feature>
<feature type="region of interest" description="Disordered" evidence="1">
    <location>
        <begin position="1"/>
        <end position="99"/>
    </location>
</feature>